<evidence type="ECO:0000313" key="1">
    <source>
        <dbReference type="EMBL" id="NHF61553.1"/>
    </source>
</evidence>
<accession>A0A967AWN1</accession>
<reference evidence="1" key="2">
    <citation type="submission" date="2020-03" db="EMBL/GenBank/DDBJ databases">
        <title>Flavobacteriaceae bacterium strain TP-CH-4, a member of the family Flavobacteriaceae isolated from a deep-sea seamount.</title>
        <authorList>
            <person name="Zhang D.-C."/>
        </authorList>
    </citation>
    <scope>NUCLEOTIDE SEQUENCE</scope>
    <source>
        <strain evidence="1">TP-CH-4</strain>
    </source>
</reference>
<gene>
    <name evidence="1" type="ORF">FK220_019530</name>
</gene>
<comment type="caution">
    <text evidence="1">The sequence shown here is derived from an EMBL/GenBank/DDBJ whole genome shotgun (WGS) entry which is preliminary data.</text>
</comment>
<organism evidence="1 2">
    <name type="scientific">Pelagihabitans pacificus</name>
    <dbReference type="NCBI Taxonomy" id="2696054"/>
    <lineage>
        <taxon>Bacteria</taxon>
        <taxon>Pseudomonadati</taxon>
        <taxon>Bacteroidota</taxon>
        <taxon>Flavobacteriia</taxon>
        <taxon>Flavobacteriales</taxon>
        <taxon>Flavobacteriaceae</taxon>
        <taxon>Pelagihabitans</taxon>
    </lineage>
</organism>
<dbReference type="AlphaFoldDB" id="A0A967AWN1"/>
<keyword evidence="2" id="KW-1185">Reference proteome</keyword>
<sequence length="84" mass="9403">MVFKAISKLPEGYSEGTYRNRSYGITKEIFNGGKSFKVYGKELGGSDFISLNYYCTASGGLLKPCEMSKEKVVTFLRNVQLKID</sequence>
<reference evidence="1" key="1">
    <citation type="submission" date="2019-07" db="EMBL/GenBank/DDBJ databases">
        <authorList>
            <person name="De-Chao Zhang Q."/>
        </authorList>
    </citation>
    <scope>NUCLEOTIDE SEQUENCE</scope>
    <source>
        <strain evidence="1">TP-CH-4</strain>
    </source>
</reference>
<evidence type="ECO:0000313" key="2">
    <source>
        <dbReference type="Proteomes" id="UP000707206"/>
    </source>
</evidence>
<dbReference type="EMBL" id="VIKU02000010">
    <property type="protein sequence ID" value="NHF61553.1"/>
    <property type="molecule type" value="Genomic_DNA"/>
</dbReference>
<proteinExistence type="predicted"/>
<name>A0A967AWN1_9FLAO</name>
<dbReference type="Proteomes" id="UP000707206">
    <property type="component" value="Unassembled WGS sequence"/>
</dbReference>
<protein>
    <submittedName>
        <fullName evidence="1">Peptide methionine sulfoxide reductase</fullName>
    </submittedName>
</protein>